<sequence length="217" mass="24267">MHHRAGSVRFYDNLPEFSFDYAARKSTTASGRIYHLDIIVDGGRLVYLLNRKSDGAVPDVLKSEGRHDQNRVCATSCLKLQAQLRLGFQPDVPLPVHHCLTDLRHDKGLRQHILLSSLASKFEALAKDSVAVTGNLEDVDFTWDEDKKLALYETSSDKGVVVRKIRRFKEVDRGAATRVSETIDGQCPALLQLITQTTARKAHKENEPVPHALRGSL</sequence>
<evidence type="ECO:0000313" key="2">
    <source>
        <dbReference type="Proteomes" id="UP001221757"/>
    </source>
</evidence>
<dbReference type="Proteomes" id="UP001221757">
    <property type="component" value="Unassembled WGS sequence"/>
</dbReference>
<accession>A0AAD7CCT2</accession>
<dbReference type="EMBL" id="JARKIE010000403">
    <property type="protein sequence ID" value="KAJ7645266.1"/>
    <property type="molecule type" value="Genomic_DNA"/>
</dbReference>
<dbReference type="AlphaFoldDB" id="A0AAD7CCT2"/>
<proteinExistence type="predicted"/>
<keyword evidence="2" id="KW-1185">Reference proteome</keyword>
<protein>
    <submittedName>
        <fullName evidence="1">Uncharacterized protein</fullName>
    </submittedName>
</protein>
<name>A0AAD7CCT2_MYCRO</name>
<gene>
    <name evidence="1" type="ORF">B0H17DRAFT_1148508</name>
</gene>
<comment type="caution">
    <text evidence="1">The sequence shown here is derived from an EMBL/GenBank/DDBJ whole genome shotgun (WGS) entry which is preliminary data.</text>
</comment>
<reference evidence="1" key="1">
    <citation type="submission" date="2023-03" db="EMBL/GenBank/DDBJ databases">
        <title>Massive genome expansion in bonnet fungi (Mycena s.s.) driven by repeated elements and novel gene families across ecological guilds.</title>
        <authorList>
            <consortium name="Lawrence Berkeley National Laboratory"/>
            <person name="Harder C.B."/>
            <person name="Miyauchi S."/>
            <person name="Viragh M."/>
            <person name="Kuo A."/>
            <person name="Thoen E."/>
            <person name="Andreopoulos B."/>
            <person name="Lu D."/>
            <person name="Skrede I."/>
            <person name="Drula E."/>
            <person name="Henrissat B."/>
            <person name="Morin E."/>
            <person name="Kohler A."/>
            <person name="Barry K."/>
            <person name="LaButti K."/>
            <person name="Morin E."/>
            <person name="Salamov A."/>
            <person name="Lipzen A."/>
            <person name="Mereny Z."/>
            <person name="Hegedus B."/>
            <person name="Baldrian P."/>
            <person name="Stursova M."/>
            <person name="Weitz H."/>
            <person name="Taylor A."/>
            <person name="Grigoriev I.V."/>
            <person name="Nagy L.G."/>
            <person name="Martin F."/>
            <person name="Kauserud H."/>
        </authorList>
    </citation>
    <scope>NUCLEOTIDE SEQUENCE</scope>
    <source>
        <strain evidence="1">CBHHK067</strain>
    </source>
</reference>
<evidence type="ECO:0000313" key="1">
    <source>
        <dbReference type="EMBL" id="KAJ7645266.1"/>
    </source>
</evidence>
<organism evidence="1 2">
    <name type="scientific">Mycena rosella</name>
    <name type="common">Pink bonnet</name>
    <name type="synonym">Agaricus rosellus</name>
    <dbReference type="NCBI Taxonomy" id="1033263"/>
    <lineage>
        <taxon>Eukaryota</taxon>
        <taxon>Fungi</taxon>
        <taxon>Dikarya</taxon>
        <taxon>Basidiomycota</taxon>
        <taxon>Agaricomycotina</taxon>
        <taxon>Agaricomycetes</taxon>
        <taxon>Agaricomycetidae</taxon>
        <taxon>Agaricales</taxon>
        <taxon>Marasmiineae</taxon>
        <taxon>Mycenaceae</taxon>
        <taxon>Mycena</taxon>
    </lineage>
</organism>